<dbReference type="EMBL" id="NIRI02000042">
    <property type="protein sequence ID" value="KAG5447836.1"/>
    <property type="molecule type" value="Genomic_DNA"/>
</dbReference>
<comment type="caution">
    <text evidence="1">The sequence shown here is derived from an EMBL/GenBank/DDBJ whole genome shotgun (WGS) entry which is preliminary data.</text>
</comment>
<name>A0A8T1MG52_CLOSI</name>
<gene>
    <name evidence="1" type="ORF">CSKR_200610</name>
</gene>
<evidence type="ECO:0000313" key="2">
    <source>
        <dbReference type="Proteomes" id="UP000286415"/>
    </source>
</evidence>
<reference evidence="1 2" key="1">
    <citation type="journal article" date="2018" name="Biotechnol. Adv.">
        <title>Improved genomic resources and new bioinformatic workflow for the carcinogenic parasite Clonorchis sinensis: Biotechnological implications.</title>
        <authorList>
            <person name="Wang D."/>
            <person name="Korhonen P.K."/>
            <person name="Gasser R.B."/>
            <person name="Young N.D."/>
        </authorList>
    </citation>
    <scope>NUCLEOTIDE SEQUENCE [LARGE SCALE GENOMIC DNA]</scope>
    <source>
        <strain evidence="1">Cs-k2</strain>
    </source>
</reference>
<dbReference type="Proteomes" id="UP000286415">
    <property type="component" value="Unassembled WGS sequence"/>
</dbReference>
<keyword evidence="2" id="KW-1185">Reference proteome</keyword>
<protein>
    <submittedName>
        <fullName evidence="1">Uncharacterized protein</fullName>
    </submittedName>
</protein>
<organism evidence="1 2">
    <name type="scientific">Clonorchis sinensis</name>
    <name type="common">Chinese liver fluke</name>
    <dbReference type="NCBI Taxonomy" id="79923"/>
    <lineage>
        <taxon>Eukaryota</taxon>
        <taxon>Metazoa</taxon>
        <taxon>Spiralia</taxon>
        <taxon>Lophotrochozoa</taxon>
        <taxon>Platyhelminthes</taxon>
        <taxon>Trematoda</taxon>
        <taxon>Digenea</taxon>
        <taxon>Opisthorchiida</taxon>
        <taxon>Opisthorchiata</taxon>
        <taxon>Opisthorchiidae</taxon>
        <taxon>Clonorchis</taxon>
    </lineage>
</organism>
<dbReference type="AlphaFoldDB" id="A0A8T1MG52"/>
<sequence length="165" mass="18312">MVPLPAALRGDIHFKLVCIASLWQSDKQTEIYTPVNPVGGKSSHIRFDFSTLSFSPFPCDGLQWPSSHVFFSNFPPFRGSIMLLYPQDFSGLHWIILPAVAVTYDRRSTTINCNACGPASLCVNLPYFFSFDPFLLPPNLSPSTCLSIRAFTVQTHPLWAASGLL</sequence>
<proteinExistence type="predicted"/>
<evidence type="ECO:0000313" key="1">
    <source>
        <dbReference type="EMBL" id="KAG5447836.1"/>
    </source>
</evidence>
<reference evidence="1 2" key="2">
    <citation type="journal article" date="2021" name="Genomics">
        <title>High-quality reference genome for Clonorchis sinensis.</title>
        <authorList>
            <person name="Young N.D."/>
            <person name="Stroehlein A.J."/>
            <person name="Kinkar L."/>
            <person name="Wang T."/>
            <person name="Sohn W.M."/>
            <person name="Chang B.C.H."/>
            <person name="Kaur P."/>
            <person name="Weisz D."/>
            <person name="Dudchenko O."/>
            <person name="Aiden E.L."/>
            <person name="Korhonen P.K."/>
            <person name="Gasser R.B."/>
        </authorList>
    </citation>
    <scope>NUCLEOTIDE SEQUENCE [LARGE SCALE GENOMIC DNA]</scope>
    <source>
        <strain evidence="1">Cs-k2</strain>
    </source>
</reference>
<accession>A0A8T1MG52</accession>